<dbReference type="InterPro" id="IPR036635">
    <property type="entry name" value="MurB_C_sf"/>
</dbReference>
<evidence type="ECO:0000256" key="5">
    <source>
        <dbReference type="ARBA" id="ARBA00022490"/>
    </source>
</evidence>
<evidence type="ECO:0000256" key="11">
    <source>
        <dbReference type="ARBA" id="ARBA00022984"/>
    </source>
</evidence>
<dbReference type="PANTHER" id="PTHR21071">
    <property type="entry name" value="UDP-N-ACETYLENOLPYRUVOYLGLUCOSAMINE REDUCTASE"/>
    <property type="match status" value="1"/>
</dbReference>
<dbReference type="InterPro" id="IPR016167">
    <property type="entry name" value="FAD-bd_PCMH_sub1"/>
</dbReference>
<accession>A0A1I1E4A4</accession>
<evidence type="ECO:0000256" key="14">
    <source>
        <dbReference type="ARBA" id="ARBA00023316"/>
    </source>
</evidence>
<evidence type="ECO:0000256" key="16">
    <source>
        <dbReference type="HAMAP-Rule" id="MF_00037"/>
    </source>
</evidence>
<dbReference type="STRING" id="283737.SAMN05660453_0288"/>
<dbReference type="NCBIfam" id="TIGR00179">
    <property type="entry name" value="murB"/>
    <property type="match status" value="1"/>
</dbReference>
<keyword evidence="14 16" id="KW-0961">Cell wall biogenesis/degradation</keyword>
<dbReference type="UniPathway" id="UPA00219"/>
<dbReference type="GO" id="GO:0008762">
    <property type="term" value="F:UDP-N-acetylmuramate dehydrogenase activity"/>
    <property type="evidence" value="ECO:0007669"/>
    <property type="project" value="UniProtKB-UniRule"/>
</dbReference>
<evidence type="ECO:0000256" key="12">
    <source>
        <dbReference type="ARBA" id="ARBA00023002"/>
    </source>
</evidence>
<evidence type="ECO:0000256" key="8">
    <source>
        <dbReference type="ARBA" id="ARBA00022827"/>
    </source>
</evidence>
<sequence length="292" mass="31778">MSKTEPKLLKDTVIAPYAYTQAGGKADYLAIPKSLDELKDLLAWAEDRELPVHVFGRLSNLVVRSGGLRGLVIIMTELKAVQQEGELLTADAGCDIIWLSAIAQDKGLAGLEWAAGIPGSVGGAIFMNAGAYGGQTDMVAESVTALMPDLSLKTFTRDELAFAYRHSVFQDNGGIIVQVTFKLKKGNREKIQEKMDANNYARALKQPLSWPSNGSVFKRPEGYFAGKLIMDSGLQGTAVGGVMVSTKHAGFMVNVDHGTGNDYEDLIHLVQQSVYKNYQVRLEPEVRIIGDR</sequence>
<protein>
    <recommendedName>
        <fullName evidence="16">UDP-N-acetylenolpyruvoylglucosamine reductase</fullName>
        <ecNumber evidence="16">1.3.1.98</ecNumber>
    </recommendedName>
    <alternativeName>
        <fullName evidence="16">UDP-N-acetylmuramate dehydrogenase</fullName>
    </alternativeName>
</protein>
<dbReference type="EC" id="1.3.1.98" evidence="16"/>
<evidence type="ECO:0000256" key="3">
    <source>
        <dbReference type="ARBA" id="ARBA00004496"/>
    </source>
</evidence>
<dbReference type="InterPro" id="IPR036318">
    <property type="entry name" value="FAD-bd_PCMH-like_sf"/>
</dbReference>
<comment type="function">
    <text evidence="2 16">Cell wall formation.</text>
</comment>
<dbReference type="InterPro" id="IPR011601">
    <property type="entry name" value="MurB_C"/>
</dbReference>
<dbReference type="EMBL" id="FOLI01000001">
    <property type="protein sequence ID" value="SFB81944.1"/>
    <property type="molecule type" value="Genomic_DNA"/>
</dbReference>
<evidence type="ECO:0000313" key="18">
    <source>
        <dbReference type="EMBL" id="SFB81944.1"/>
    </source>
</evidence>
<evidence type="ECO:0000256" key="2">
    <source>
        <dbReference type="ARBA" id="ARBA00003921"/>
    </source>
</evidence>
<dbReference type="InterPro" id="IPR003170">
    <property type="entry name" value="MurB"/>
</dbReference>
<evidence type="ECO:0000256" key="1">
    <source>
        <dbReference type="ARBA" id="ARBA00001974"/>
    </source>
</evidence>
<evidence type="ECO:0000256" key="10">
    <source>
        <dbReference type="ARBA" id="ARBA00022960"/>
    </source>
</evidence>
<feature type="active site" evidence="16">
    <location>
        <position position="165"/>
    </location>
</feature>
<dbReference type="GO" id="GO:0071555">
    <property type="term" value="P:cell wall organization"/>
    <property type="evidence" value="ECO:0007669"/>
    <property type="project" value="UniProtKB-KW"/>
</dbReference>
<dbReference type="InterPro" id="IPR016169">
    <property type="entry name" value="FAD-bd_PCMH_sub2"/>
</dbReference>
<dbReference type="InterPro" id="IPR006094">
    <property type="entry name" value="Oxid_FAD_bind_N"/>
</dbReference>
<dbReference type="AlphaFoldDB" id="A0A1I1E4A4"/>
<keyword evidence="11 16" id="KW-0573">Peptidoglycan synthesis</keyword>
<dbReference type="GO" id="GO:0008360">
    <property type="term" value="P:regulation of cell shape"/>
    <property type="evidence" value="ECO:0007669"/>
    <property type="project" value="UniProtKB-KW"/>
</dbReference>
<organism evidence="18 19">
    <name type="scientific">Fructobacillus durionis</name>
    <dbReference type="NCBI Taxonomy" id="283737"/>
    <lineage>
        <taxon>Bacteria</taxon>
        <taxon>Bacillati</taxon>
        <taxon>Bacillota</taxon>
        <taxon>Bacilli</taxon>
        <taxon>Lactobacillales</taxon>
        <taxon>Lactobacillaceae</taxon>
        <taxon>Fructobacillus</taxon>
    </lineage>
</organism>
<comment type="similarity">
    <text evidence="16">Belongs to the MurB family.</text>
</comment>
<dbReference type="PANTHER" id="PTHR21071:SF4">
    <property type="entry name" value="UDP-N-ACETYLENOLPYRUVOYLGLUCOSAMINE REDUCTASE"/>
    <property type="match status" value="1"/>
</dbReference>
<keyword evidence="9 16" id="KW-0521">NADP</keyword>
<evidence type="ECO:0000256" key="6">
    <source>
        <dbReference type="ARBA" id="ARBA00022618"/>
    </source>
</evidence>
<dbReference type="Gene3D" id="3.30.43.10">
    <property type="entry name" value="Uridine Diphospho-n-acetylenolpyruvylglucosamine Reductase, domain 2"/>
    <property type="match status" value="1"/>
</dbReference>
<dbReference type="HAMAP" id="MF_00037">
    <property type="entry name" value="MurB"/>
    <property type="match status" value="1"/>
</dbReference>
<dbReference type="GO" id="GO:0009252">
    <property type="term" value="P:peptidoglycan biosynthetic process"/>
    <property type="evidence" value="ECO:0007669"/>
    <property type="project" value="UniProtKB-UniRule"/>
</dbReference>
<feature type="active site" description="Proton donor" evidence="16">
    <location>
        <position position="215"/>
    </location>
</feature>
<dbReference type="Proteomes" id="UP000199376">
    <property type="component" value="Unassembled WGS sequence"/>
</dbReference>
<dbReference type="OrthoDB" id="9804753at2"/>
<evidence type="ECO:0000256" key="4">
    <source>
        <dbReference type="ARBA" id="ARBA00004752"/>
    </source>
</evidence>
<dbReference type="Pfam" id="PF01565">
    <property type="entry name" value="FAD_binding_4"/>
    <property type="match status" value="1"/>
</dbReference>
<gene>
    <name evidence="16" type="primary">murB</name>
    <name evidence="18" type="ORF">SAMN05660453_0288</name>
</gene>
<keyword evidence="6 16" id="KW-0132">Cell division</keyword>
<dbReference type="NCBIfam" id="NF010480">
    <property type="entry name" value="PRK13905.1"/>
    <property type="match status" value="1"/>
</dbReference>
<dbReference type="InterPro" id="IPR016166">
    <property type="entry name" value="FAD-bd_PCMH"/>
</dbReference>
<keyword evidence="7 16" id="KW-0285">Flavoprotein</keyword>
<dbReference type="PROSITE" id="PS51387">
    <property type="entry name" value="FAD_PCMH"/>
    <property type="match status" value="1"/>
</dbReference>
<keyword evidence="10 16" id="KW-0133">Cell shape</keyword>
<comment type="subcellular location">
    <subcellularLocation>
        <location evidence="3 16">Cytoplasm</location>
    </subcellularLocation>
</comment>
<keyword evidence="12 16" id="KW-0560">Oxidoreductase</keyword>
<comment type="catalytic activity">
    <reaction evidence="15 16">
        <text>UDP-N-acetyl-alpha-D-muramate + NADP(+) = UDP-N-acetyl-3-O-(1-carboxyvinyl)-alpha-D-glucosamine + NADPH + H(+)</text>
        <dbReference type="Rhea" id="RHEA:12248"/>
        <dbReference type="ChEBI" id="CHEBI:15378"/>
        <dbReference type="ChEBI" id="CHEBI:57783"/>
        <dbReference type="ChEBI" id="CHEBI:58349"/>
        <dbReference type="ChEBI" id="CHEBI:68483"/>
        <dbReference type="ChEBI" id="CHEBI:70757"/>
        <dbReference type="EC" id="1.3.1.98"/>
    </reaction>
</comment>
<proteinExistence type="inferred from homology"/>
<evidence type="ECO:0000256" key="7">
    <source>
        <dbReference type="ARBA" id="ARBA00022630"/>
    </source>
</evidence>
<dbReference type="Pfam" id="PF02873">
    <property type="entry name" value="MurB_C"/>
    <property type="match status" value="1"/>
</dbReference>
<feature type="active site" evidence="16">
    <location>
        <position position="285"/>
    </location>
</feature>
<evidence type="ECO:0000313" key="19">
    <source>
        <dbReference type="Proteomes" id="UP000199376"/>
    </source>
</evidence>
<dbReference type="GO" id="GO:0071949">
    <property type="term" value="F:FAD binding"/>
    <property type="evidence" value="ECO:0007669"/>
    <property type="project" value="InterPro"/>
</dbReference>
<feature type="domain" description="FAD-binding PCMH-type" evidence="17">
    <location>
        <begin position="21"/>
        <end position="186"/>
    </location>
</feature>
<keyword evidence="19" id="KW-1185">Reference proteome</keyword>
<dbReference type="GO" id="GO:0051301">
    <property type="term" value="P:cell division"/>
    <property type="evidence" value="ECO:0007669"/>
    <property type="project" value="UniProtKB-KW"/>
</dbReference>
<dbReference type="Gene3D" id="3.30.465.10">
    <property type="match status" value="1"/>
</dbReference>
<dbReference type="SUPFAM" id="SSF56194">
    <property type="entry name" value="Uridine diphospho-N-Acetylenolpyruvylglucosamine reductase, MurB, C-terminal domain"/>
    <property type="match status" value="1"/>
</dbReference>
<dbReference type="RefSeq" id="WP_091501322.1">
    <property type="nucleotide sequence ID" value="NZ_FOLI01000001.1"/>
</dbReference>
<keyword evidence="13 16" id="KW-0131">Cell cycle</keyword>
<dbReference type="Gene3D" id="3.90.78.10">
    <property type="entry name" value="UDP-N-acetylenolpyruvoylglucosamine reductase, C-terminal domain"/>
    <property type="match status" value="1"/>
</dbReference>
<dbReference type="SUPFAM" id="SSF56176">
    <property type="entry name" value="FAD-binding/transporter-associated domain-like"/>
    <property type="match status" value="1"/>
</dbReference>
<comment type="cofactor">
    <cofactor evidence="1 16">
        <name>FAD</name>
        <dbReference type="ChEBI" id="CHEBI:57692"/>
    </cofactor>
</comment>
<evidence type="ECO:0000256" key="13">
    <source>
        <dbReference type="ARBA" id="ARBA00023306"/>
    </source>
</evidence>
<dbReference type="GO" id="GO:0005829">
    <property type="term" value="C:cytosol"/>
    <property type="evidence" value="ECO:0007669"/>
    <property type="project" value="TreeGrafter"/>
</dbReference>
<comment type="pathway">
    <text evidence="4 16">Cell wall biogenesis; peptidoglycan biosynthesis.</text>
</comment>
<evidence type="ECO:0000256" key="15">
    <source>
        <dbReference type="ARBA" id="ARBA00048914"/>
    </source>
</evidence>
<evidence type="ECO:0000259" key="17">
    <source>
        <dbReference type="PROSITE" id="PS51387"/>
    </source>
</evidence>
<name>A0A1I1E4A4_9LACO</name>
<reference evidence="18 19" key="1">
    <citation type="submission" date="2016-10" db="EMBL/GenBank/DDBJ databases">
        <authorList>
            <person name="de Groot N.N."/>
        </authorList>
    </citation>
    <scope>NUCLEOTIDE SEQUENCE [LARGE SCALE GENOMIC DNA]</scope>
    <source>
        <strain evidence="18 19">DSM 19113</strain>
    </source>
</reference>
<keyword evidence="5 16" id="KW-0963">Cytoplasm</keyword>
<evidence type="ECO:0000256" key="9">
    <source>
        <dbReference type="ARBA" id="ARBA00022857"/>
    </source>
</evidence>
<keyword evidence="8 16" id="KW-0274">FAD</keyword>